<sequence>MMPGNKHKINMLATRQQYQHQFVLLVTFSIPCLVIGQTHLDSYEWRQCKSNESCYIDADDGNESHHWLCVDLHCQCEPNYRLIRTNNNQSSKFSCQLFQCFNDEDCQQYDHHRVCIVANGTCQCRSTLVEDTTNGRRCIPLYSKIPEYEKRSRKYLNKNRISYRKNIEHNEGQSVPIIQYAMFAAFFLGQIILLASYVASRRQKMIHKLVQRQFSDQKPITTEIIA</sequence>
<proteinExistence type="predicted"/>
<evidence type="ECO:0000313" key="3">
    <source>
        <dbReference type="Proteomes" id="UP001142055"/>
    </source>
</evidence>
<evidence type="ECO:0000313" key="2">
    <source>
        <dbReference type="EMBL" id="KAJ6220843.1"/>
    </source>
</evidence>
<evidence type="ECO:0000256" key="1">
    <source>
        <dbReference type="SAM" id="Phobius"/>
    </source>
</evidence>
<evidence type="ECO:0008006" key="4">
    <source>
        <dbReference type="Google" id="ProtNLM"/>
    </source>
</evidence>
<protein>
    <recommendedName>
        <fullName evidence="4">EB domain-containing protein</fullName>
    </recommendedName>
</protein>
<accession>A0A9Q0M8Y3</accession>
<keyword evidence="1" id="KW-0472">Membrane</keyword>
<keyword evidence="1" id="KW-0812">Transmembrane</keyword>
<comment type="caution">
    <text evidence="2">The sequence shown here is derived from an EMBL/GenBank/DDBJ whole genome shotgun (WGS) entry which is preliminary data.</text>
</comment>
<keyword evidence="1" id="KW-1133">Transmembrane helix</keyword>
<feature type="transmembrane region" description="Helical" evidence="1">
    <location>
        <begin position="177"/>
        <end position="199"/>
    </location>
</feature>
<name>A0A9Q0M8Y3_BLOTA</name>
<keyword evidence="3" id="KW-1185">Reference proteome</keyword>
<gene>
    <name evidence="2" type="ORF">RDWZM_006655</name>
</gene>
<dbReference type="EMBL" id="JAPWDV010000002">
    <property type="protein sequence ID" value="KAJ6220843.1"/>
    <property type="molecule type" value="Genomic_DNA"/>
</dbReference>
<feature type="transmembrane region" description="Helical" evidence="1">
    <location>
        <begin position="21"/>
        <end position="40"/>
    </location>
</feature>
<dbReference type="AlphaFoldDB" id="A0A9Q0M8Y3"/>
<dbReference type="Proteomes" id="UP001142055">
    <property type="component" value="Chromosome 2"/>
</dbReference>
<reference evidence="2" key="1">
    <citation type="submission" date="2022-12" db="EMBL/GenBank/DDBJ databases">
        <title>Genome assemblies of Blomia tropicalis.</title>
        <authorList>
            <person name="Cui Y."/>
        </authorList>
    </citation>
    <scope>NUCLEOTIDE SEQUENCE</scope>
    <source>
        <tissue evidence="2">Adult mites</tissue>
    </source>
</reference>
<organism evidence="2 3">
    <name type="scientific">Blomia tropicalis</name>
    <name type="common">Mite</name>
    <dbReference type="NCBI Taxonomy" id="40697"/>
    <lineage>
        <taxon>Eukaryota</taxon>
        <taxon>Metazoa</taxon>
        <taxon>Ecdysozoa</taxon>
        <taxon>Arthropoda</taxon>
        <taxon>Chelicerata</taxon>
        <taxon>Arachnida</taxon>
        <taxon>Acari</taxon>
        <taxon>Acariformes</taxon>
        <taxon>Sarcoptiformes</taxon>
        <taxon>Astigmata</taxon>
        <taxon>Glycyphagoidea</taxon>
        <taxon>Echimyopodidae</taxon>
        <taxon>Blomia</taxon>
    </lineage>
</organism>